<dbReference type="SUPFAM" id="SSF53098">
    <property type="entry name" value="Ribonuclease H-like"/>
    <property type="match status" value="1"/>
</dbReference>
<dbReference type="InterPro" id="IPR036085">
    <property type="entry name" value="PAZ_dom_sf"/>
</dbReference>
<dbReference type="AlphaFoldDB" id="A0A6A6ZMN6"/>
<dbReference type="SMART" id="SM00950">
    <property type="entry name" value="Piwi"/>
    <property type="match status" value="1"/>
</dbReference>
<dbReference type="Gene3D" id="3.30.420.10">
    <property type="entry name" value="Ribonuclease H-like superfamily/Ribonuclease H"/>
    <property type="match status" value="1"/>
</dbReference>
<organism evidence="2 3">
    <name type="scientific">Ophiobolus disseminans</name>
    <dbReference type="NCBI Taxonomy" id="1469910"/>
    <lineage>
        <taxon>Eukaryota</taxon>
        <taxon>Fungi</taxon>
        <taxon>Dikarya</taxon>
        <taxon>Ascomycota</taxon>
        <taxon>Pezizomycotina</taxon>
        <taxon>Dothideomycetes</taxon>
        <taxon>Pleosporomycetidae</taxon>
        <taxon>Pleosporales</taxon>
        <taxon>Pleosporineae</taxon>
        <taxon>Phaeosphaeriaceae</taxon>
        <taxon>Ophiobolus</taxon>
    </lineage>
</organism>
<proteinExistence type="predicted"/>
<dbReference type="OrthoDB" id="10252740at2759"/>
<name>A0A6A6ZMN6_9PLEO</name>
<dbReference type="Proteomes" id="UP000799424">
    <property type="component" value="Unassembled WGS sequence"/>
</dbReference>
<dbReference type="InterPro" id="IPR036397">
    <property type="entry name" value="RNaseH_sf"/>
</dbReference>
<gene>
    <name evidence="2" type="ORF">CC86DRAFT_458662</name>
</gene>
<dbReference type="SUPFAM" id="SSF101690">
    <property type="entry name" value="PAZ domain"/>
    <property type="match status" value="1"/>
</dbReference>
<evidence type="ECO:0000313" key="2">
    <source>
        <dbReference type="EMBL" id="KAF2822156.1"/>
    </source>
</evidence>
<dbReference type="GO" id="GO:0003676">
    <property type="term" value="F:nucleic acid binding"/>
    <property type="evidence" value="ECO:0007669"/>
    <property type="project" value="InterPro"/>
</dbReference>
<dbReference type="Pfam" id="PF02171">
    <property type="entry name" value="Piwi"/>
    <property type="match status" value="1"/>
</dbReference>
<evidence type="ECO:0000313" key="3">
    <source>
        <dbReference type="Proteomes" id="UP000799424"/>
    </source>
</evidence>
<dbReference type="InterPro" id="IPR003165">
    <property type="entry name" value="Piwi"/>
</dbReference>
<dbReference type="InterPro" id="IPR012337">
    <property type="entry name" value="RNaseH-like_sf"/>
</dbReference>
<keyword evidence="3" id="KW-1185">Reference proteome</keyword>
<sequence length="590" mass="66925">MGNVVLNLNACTSAFYKPILVSHYLMDDSTFKDRNDRKGQLHGLRVQLTYELIYSGKPRSRSAMIASRIKSICGVGEGVGQQTFKLSGRDGKPDTEPTVEQHFERTYKIRALNSRMPAINCGTVKDPKWYLPEKLQILPYQLYKRKVSSVLTADMLTIACKHPKMSRTMIEQEGLRSLGLKPGTGFMPFNTKQSVITHVEVVKKSWEAFQKALQKTYAAATFQFAGHIVQRGFANNLSAAEAAMARRKNKRPISSYCFSKTIRTQHTLASNISPTANQSEGWWHQPHRRWGRADLERYPGAGSVSIALDVNKRSANLTIRDVTHPGPQSLIRTPSIAAIVGSVGSNGGKFLGSMRLQPHVKACEDIHDVEGMVLKRLRAWYSHNNRTLPKNILYYRDVKNNEVPQIRSAFAAFAKELEMTPPPDFKLTAVVVAKRHNMRNYPLPNEGMPKNGNCKPAHYFPLVDEMWFDGVKLQGFHTTQTAFVIAAGFLNRLSDPVLAAPHADFKLKLLKEAKEAREKRYISKRVQRVDYGRKVYRPSVTENRQEKADEDQVEQVLRQKMFEMAKKAFYSGDEVKNPWSESIAKTMFWM</sequence>
<feature type="domain" description="Piwi" evidence="1">
    <location>
        <begin position="239"/>
        <end position="512"/>
    </location>
</feature>
<accession>A0A6A6ZMN6</accession>
<evidence type="ECO:0000259" key="1">
    <source>
        <dbReference type="SMART" id="SM00950"/>
    </source>
</evidence>
<dbReference type="PANTHER" id="PTHR22891">
    <property type="entry name" value="EUKARYOTIC TRANSLATION INITIATION FACTOR 2C"/>
    <property type="match status" value="1"/>
</dbReference>
<dbReference type="EMBL" id="MU006235">
    <property type="protein sequence ID" value="KAF2822156.1"/>
    <property type="molecule type" value="Genomic_DNA"/>
</dbReference>
<protein>
    <recommendedName>
        <fullName evidence="1">Piwi domain-containing protein</fullName>
    </recommendedName>
</protein>
<reference evidence="2" key="1">
    <citation type="journal article" date="2020" name="Stud. Mycol.">
        <title>101 Dothideomycetes genomes: a test case for predicting lifestyles and emergence of pathogens.</title>
        <authorList>
            <person name="Haridas S."/>
            <person name="Albert R."/>
            <person name="Binder M."/>
            <person name="Bloem J."/>
            <person name="Labutti K."/>
            <person name="Salamov A."/>
            <person name="Andreopoulos B."/>
            <person name="Baker S."/>
            <person name="Barry K."/>
            <person name="Bills G."/>
            <person name="Bluhm B."/>
            <person name="Cannon C."/>
            <person name="Castanera R."/>
            <person name="Culley D."/>
            <person name="Daum C."/>
            <person name="Ezra D."/>
            <person name="Gonzalez J."/>
            <person name="Henrissat B."/>
            <person name="Kuo A."/>
            <person name="Liang C."/>
            <person name="Lipzen A."/>
            <person name="Lutzoni F."/>
            <person name="Magnuson J."/>
            <person name="Mondo S."/>
            <person name="Nolan M."/>
            <person name="Ohm R."/>
            <person name="Pangilinan J."/>
            <person name="Park H.-J."/>
            <person name="Ramirez L."/>
            <person name="Alfaro M."/>
            <person name="Sun H."/>
            <person name="Tritt A."/>
            <person name="Yoshinaga Y."/>
            <person name="Zwiers L.-H."/>
            <person name="Turgeon B."/>
            <person name="Goodwin S."/>
            <person name="Spatafora J."/>
            <person name="Crous P."/>
            <person name="Grigoriev I."/>
        </authorList>
    </citation>
    <scope>NUCLEOTIDE SEQUENCE</scope>
    <source>
        <strain evidence="2">CBS 113818</strain>
    </source>
</reference>
<dbReference type="Gene3D" id="2.170.260.10">
    <property type="entry name" value="paz domain"/>
    <property type="match status" value="1"/>
</dbReference>